<organism evidence="1 2">
    <name type="scientific">Coniosporium uncinatum</name>
    <dbReference type="NCBI Taxonomy" id="93489"/>
    <lineage>
        <taxon>Eukaryota</taxon>
        <taxon>Fungi</taxon>
        <taxon>Dikarya</taxon>
        <taxon>Ascomycota</taxon>
        <taxon>Pezizomycotina</taxon>
        <taxon>Dothideomycetes</taxon>
        <taxon>Dothideomycetes incertae sedis</taxon>
        <taxon>Coniosporium</taxon>
    </lineage>
</organism>
<protein>
    <submittedName>
        <fullName evidence="1">Uncharacterized protein</fullName>
    </submittedName>
</protein>
<proteinExistence type="predicted"/>
<reference evidence="1" key="1">
    <citation type="submission" date="2024-09" db="EMBL/GenBank/DDBJ databases">
        <title>Black Yeasts Isolated from many extreme environments.</title>
        <authorList>
            <person name="Coleine C."/>
            <person name="Stajich J.E."/>
            <person name="Selbmann L."/>
        </authorList>
    </citation>
    <scope>NUCLEOTIDE SEQUENCE</scope>
    <source>
        <strain evidence="1">CCFEE 5737</strain>
    </source>
</reference>
<dbReference type="EMBL" id="JAWDJW010004264">
    <property type="protein sequence ID" value="KAK3076183.1"/>
    <property type="molecule type" value="Genomic_DNA"/>
</dbReference>
<sequence>MTDESEQHPPGIHTPRLFLRRVCQDDAQDVFAIRSKPDVAKYCGFIPEKDVDESERWLAHNLARPDYYTFAIELQSEERNKRHRDAALPIVVGLVGIIRSPNVGYILNPGVQGLGYATEALVAFLGNYWAYSAITDDQHASRNCLSAEIDADNRASRKVLEKCGFTLWELRKHDYYSPMLGWTDTEEWRLPRPEQDSSS</sequence>
<evidence type="ECO:0000313" key="2">
    <source>
        <dbReference type="Proteomes" id="UP001186974"/>
    </source>
</evidence>
<dbReference type="Proteomes" id="UP001186974">
    <property type="component" value="Unassembled WGS sequence"/>
</dbReference>
<keyword evidence="2" id="KW-1185">Reference proteome</keyword>
<name>A0ACC3DHN0_9PEZI</name>
<comment type="caution">
    <text evidence="1">The sequence shown here is derived from an EMBL/GenBank/DDBJ whole genome shotgun (WGS) entry which is preliminary data.</text>
</comment>
<accession>A0ACC3DHN0</accession>
<evidence type="ECO:0000313" key="1">
    <source>
        <dbReference type="EMBL" id="KAK3076183.1"/>
    </source>
</evidence>
<gene>
    <name evidence="1" type="ORF">LTS18_013691</name>
</gene>